<feature type="compositionally biased region" description="Polar residues" evidence="1">
    <location>
        <begin position="144"/>
        <end position="158"/>
    </location>
</feature>
<name>A0A3N4JCU4_9PEZI</name>
<feature type="compositionally biased region" description="Pro residues" evidence="1">
    <location>
        <begin position="189"/>
        <end position="200"/>
    </location>
</feature>
<proteinExistence type="predicted"/>
<accession>A0A3N4JCU4</accession>
<evidence type="ECO:0000313" key="3">
    <source>
        <dbReference type="Proteomes" id="UP000276215"/>
    </source>
</evidence>
<dbReference type="AlphaFoldDB" id="A0A3N4JCU4"/>
<organism evidence="2 3">
    <name type="scientific">Choiromyces venosus 120613-1</name>
    <dbReference type="NCBI Taxonomy" id="1336337"/>
    <lineage>
        <taxon>Eukaryota</taxon>
        <taxon>Fungi</taxon>
        <taxon>Dikarya</taxon>
        <taxon>Ascomycota</taxon>
        <taxon>Pezizomycotina</taxon>
        <taxon>Pezizomycetes</taxon>
        <taxon>Pezizales</taxon>
        <taxon>Tuberaceae</taxon>
        <taxon>Choiromyces</taxon>
    </lineage>
</organism>
<dbReference type="Proteomes" id="UP000276215">
    <property type="component" value="Unassembled WGS sequence"/>
</dbReference>
<dbReference type="EMBL" id="ML120418">
    <property type="protein sequence ID" value="RPA96075.1"/>
    <property type="molecule type" value="Genomic_DNA"/>
</dbReference>
<evidence type="ECO:0000313" key="2">
    <source>
        <dbReference type="EMBL" id="RPA96075.1"/>
    </source>
</evidence>
<feature type="compositionally biased region" description="Basic and acidic residues" evidence="1">
    <location>
        <begin position="222"/>
        <end position="231"/>
    </location>
</feature>
<protein>
    <submittedName>
        <fullName evidence="2">Uncharacterized protein</fullName>
    </submittedName>
</protein>
<keyword evidence="3" id="KW-1185">Reference proteome</keyword>
<feature type="region of interest" description="Disordered" evidence="1">
    <location>
        <begin position="62"/>
        <end position="88"/>
    </location>
</feature>
<feature type="compositionally biased region" description="Polar residues" evidence="1">
    <location>
        <begin position="121"/>
        <end position="131"/>
    </location>
</feature>
<feature type="compositionally biased region" description="Polar residues" evidence="1">
    <location>
        <begin position="62"/>
        <end position="78"/>
    </location>
</feature>
<sequence>MPGQQETAANATIRMRMQHQQELIATVCAWMDGIPPEDELMDPNLDGTGGVGDATREWVRTVTPSAESATTRPRSSTAVGEGDGGDGFEENLAVEEGVQGGGNELLLKTHKALAERISSFRRTVQQQPQQLDTERAPEPIGIRQSGTTTAAENTQYPPESSEGRMRMAEKNEAIRKIVEENAIPSVGFPTPPPLPPPPLSPYHGFPQPYPEPPLSTDPCISPKKDKPERRSFWKRVTRYSAAL</sequence>
<evidence type="ECO:0000256" key="1">
    <source>
        <dbReference type="SAM" id="MobiDB-lite"/>
    </source>
</evidence>
<dbReference type="OrthoDB" id="10543135at2759"/>
<feature type="region of interest" description="Disordered" evidence="1">
    <location>
        <begin position="184"/>
        <end position="231"/>
    </location>
</feature>
<gene>
    <name evidence="2" type="ORF">L873DRAFT_1811948</name>
</gene>
<feature type="region of interest" description="Disordered" evidence="1">
    <location>
        <begin position="121"/>
        <end position="166"/>
    </location>
</feature>
<reference evidence="2 3" key="1">
    <citation type="journal article" date="2018" name="Nat. Ecol. Evol.">
        <title>Pezizomycetes genomes reveal the molecular basis of ectomycorrhizal truffle lifestyle.</title>
        <authorList>
            <person name="Murat C."/>
            <person name="Payen T."/>
            <person name="Noel B."/>
            <person name="Kuo A."/>
            <person name="Morin E."/>
            <person name="Chen J."/>
            <person name="Kohler A."/>
            <person name="Krizsan K."/>
            <person name="Balestrini R."/>
            <person name="Da Silva C."/>
            <person name="Montanini B."/>
            <person name="Hainaut M."/>
            <person name="Levati E."/>
            <person name="Barry K.W."/>
            <person name="Belfiori B."/>
            <person name="Cichocki N."/>
            <person name="Clum A."/>
            <person name="Dockter R.B."/>
            <person name="Fauchery L."/>
            <person name="Guy J."/>
            <person name="Iotti M."/>
            <person name="Le Tacon F."/>
            <person name="Lindquist E.A."/>
            <person name="Lipzen A."/>
            <person name="Malagnac F."/>
            <person name="Mello A."/>
            <person name="Molinier V."/>
            <person name="Miyauchi S."/>
            <person name="Poulain J."/>
            <person name="Riccioni C."/>
            <person name="Rubini A."/>
            <person name="Sitrit Y."/>
            <person name="Splivallo R."/>
            <person name="Traeger S."/>
            <person name="Wang M."/>
            <person name="Zifcakova L."/>
            <person name="Wipf D."/>
            <person name="Zambonelli A."/>
            <person name="Paolocci F."/>
            <person name="Nowrousian M."/>
            <person name="Ottonello S."/>
            <person name="Baldrian P."/>
            <person name="Spatafora J.W."/>
            <person name="Henrissat B."/>
            <person name="Nagy L.G."/>
            <person name="Aury J.M."/>
            <person name="Wincker P."/>
            <person name="Grigoriev I.V."/>
            <person name="Bonfante P."/>
            <person name="Martin F.M."/>
        </authorList>
    </citation>
    <scope>NUCLEOTIDE SEQUENCE [LARGE SCALE GENOMIC DNA]</scope>
    <source>
        <strain evidence="2 3">120613-1</strain>
    </source>
</reference>